<evidence type="ECO:0000313" key="1">
    <source>
        <dbReference type="EMBL" id="GGF31759.1"/>
    </source>
</evidence>
<keyword evidence="2" id="KW-1185">Reference proteome</keyword>
<proteinExistence type="predicted"/>
<organism evidence="1 2">
    <name type="scientific">Halobacillus andaensis</name>
    <dbReference type="NCBI Taxonomy" id="1176239"/>
    <lineage>
        <taxon>Bacteria</taxon>
        <taxon>Bacillati</taxon>
        <taxon>Bacillota</taxon>
        <taxon>Bacilli</taxon>
        <taxon>Bacillales</taxon>
        <taxon>Bacillaceae</taxon>
        <taxon>Halobacillus</taxon>
    </lineage>
</organism>
<gene>
    <name evidence="1" type="ORF">GCM10010954_33710</name>
</gene>
<reference evidence="1" key="1">
    <citation type="journal article" date="2014" name="Int. J. Syst. Evol. Microbiol.">
        <title>Complete genome sequence of Corynebacterium casei LMG S-19264T (=DSM 44701T), isolated from a smear-ripened cheese.</title>
        <authorList>
            <consortium name="US DOE Joint Genome Institute (JGI-PGF)"/>
            <person name="Walter F."/>
            <person name="Albersmeier A."/>
            <person name="Kalinowski J."/>
            <person name="Ruckert C."/>
        </authorList>
    </citation>
    <scope>NUCLEOTIDE SEQUENCE</scope>
    <source>
        <strain evidence="1">CGMCC 1.12153</strain>
    </source>
</reference>
<dbReference type="AlphaFoldDB" id="A0A917B8R0"/>
<dbReference type="EMBL" id="BMEL01000004">
    <property type="protein sequence ID" value="GGF31759.1"/>
    <property type="molecule type" value="Genomic_DNA"/>
</dbReference>
<reference evidence="1" key="2">
    <citation type="submission" date="2020-09" db="EMBL/GenBank/DDBJ databases">
        <authorList>
            <person name="Sun Q."/>
            <person name="Zhou Y."/>
        </authorList>
    </citation>
    <scope>NUCLEOTIDE SEQUENCE</scope>
    <source>
        <strain evidence="1">CGMCC 1.12153</strain>
    </source>
</reference>
<evidence type="ECO:0000313" key="2">
    <source>
        <dbReference type="Proteomes" id="UP000660110"/>
    </source>
</evidence>
<accession>A0A917B8R0</accession>
<comment type="caution">
    <text evidence="1">The sequence shown here is derived from an EMBL/GenBank/DDBJ whole genome shotgun (WGS) entry which is preliminary data.</text>
</comment>
<dbReference type="Proteomes" id="UP000660110">
    <property type="component" value="Unassembled WGS sequence"/>
</dbReference>
<protein>
    <submittedName>
        <fullName evidence="1">Uncharacterized protein</fullName>
    </submittedName>
</protein>
<name>A0A917B8R0_HALAA</name>
<dbReference type="RefSeq" id="WP_188378674.1">
    <property type="nucleotide sequence ID" value="NZ_BMEL01000004.1"/>
</dbReference>
<sequence length="75" mass="9090">MTNILRFKIMSTERVSDDRRVHVFDMMNQRNLSFNFDSMKRSPERLDSEEELSQFLNTKKYKIEHGFYDKKGHVS</sequence>